<comment type="caution">
    <text evidence="1">The sequence shown here is derived from an EMBL/GenBank/DDBJ whole genome shotgun (WGS) entry which is preliminary data.</text>
</comment>
<dbReference type="EMBL" id="SWBP01000003">
    <property type="protein sequence ID" value="TKB97519.1"/>
    <property type="molecule type" value="Genomic_DNA"/>
</dbReference>
<dbReference type="OrthoDB" id="5458950at2"/>
<keyword evidence="2" id="KW-1185">Reference proteome</keyword>
<dbReference type="Proteomes" id="UP000308181">
    <property type="component" value="Unassembled WGS sequence"/>
</dbReference>
<dbReference type="RefSeq" id="WP_136826095.1">
    <property type="nucleotide sequence ID" value="NZ_SWBP01000003.1"/>
</dbReference>
<gene>
    <name evidence="1" type="ORF">FA046_09090</name>
</gene>
<sequence length="180" mass="21108">MTKTSTIEQEKEYFLKNQFWAATISAAFARAYVYTSESGVKITDKQKNDFKKALFKCVEGLVETEYLNRNINEVEHIKNIQKLQECVNAEHISILPEKGLKFGVAQKLLNLYLKYLWCSDKLKYPPPHFPLDRLIQENNIQVNWTDLKCDEKKYSEVINDLCKGEGKAEWELVKYNSFLR</sequence>
<protein>
    <submittedName>
        <fullName evidence="1">Uncharacterized protein</fullName>
    </submittedName>
</protein>
<dbReference type="AlphaFoldDB" id="A0A4U1BY74"/>
<accession>A0A4U1BY74</accession>
<organism evidence="1 2">
    <name type="scientific">Pedobacter cryophilus</name>
    <dbReference type="NCBI Taxonomy" id="2571271"/>
    <lineage>
        <taxon>Bacteria</taxon>
        <taxon>Pseudomonadati</taxon>
        <taxon>Bacteroidota</taxon>
        <taxon>Sphingobacteriia</taxon>
        <taxon>Sphingobacteriales</taxon>
        <taxon>Sphingobacteriaceae</taxon>
        <taxon>Pedobacter</taxon>
    </lineage>
</organism>
<name>A0A4U1BY74_9SPHI</name>
<evidence type="ECO:0000313" key="1">
    <source>
        <dbReference type="EMBL" id="TKB97519.1"/>
    </source>
</evidence>
<reference evidence="1 2" key="1">
    <citation type="submission" date="2019-04" db="EMBL/GenBank/DDBJ databases">
        <title>Pedobacter sp. AR-3-17 sp. nov., isolated from Arctic soil.</title>
        <authorList>
            <person name="Dahal R.H."/>
            <person name="Kim D.-U."/>
        </authorList>
    </citation>
    <scope>NUCLEOTIDE SEQUENCE [LARGE SCALE GENOMIC DNA]</scope>
    <source>
        <strain evidence="1 2">AR-3-17</strain>
    </source>
</reference>
<proteinExistence type="predicted"/>
<evidence type="ECO:0000313" key="2">
    <source>
        <dbReference type="Proteomes" id="UP000308181"/>
    </source>
</evidence>